<evidence type="ECO:0000313" key="1">
    <source>
        <dbReference type="EMBL" id="PLO52255.1"/>
    </source>
</evidence>
<dbReference type="AlphaFoldDB" id="A0A2J5NFJ4"/>
<name>A0A2J5NFJ4_9ENTR</name>
<dbReference type="InterPro" id="IPR023198">
    <property type="entry name" value="PGP-like_dom2"/>
</dbReference>
<comment type="caution">
    <text evidence="1">The sequence shown here is derived from an EMBL/GenBank/DDBJ whole genome shotgun (WGS) entry which is preliminary data.</text>
</comment>
<proteinExistence type="predicted"/>
<dbReference type="SUPFAM" id="SSF56784">
    <property type="entry name" value="HAD-like"/>
    <property type="match status" value="1"/>
</dbReference>
<gene>
    <name evidence="1" type="ORF">CWN49_37460</name>
</gene>
<reference evidence="1 2" key="2">
    <citation type="submission" date="2018-01" db="EMBL/GenBank/DDBJ databases">
        <title>Genomic study of Klebsiella pneumoniae.</title>
        <authorList>
            <person name="Yang Y."/>
            <person name="Bicalho R."/>
        </authorList>
    </citation>
    <scope>NUCLEOTIDE SEQUENCE [LARGE SCALE GENOMIC DNA]</scope>
    <source>
        <strain evidence="1 2">A10</strain>
    </source>
</reference>
<accession>A0A2J5NFJ4</accession>
<reference evidence="1 2" key="1">
    <citation type="submission" date="2017-11" db="EMBL/GenBank/DDBJ databases">
        <authorList>
            <person name="Han C.G."/>
        </authorList>
    </citation>
    <scope>NUCLEOTIDE SEQUENCE [LARGE SCALE GENOMIC DNA]</scope>
    <source>
        <strain evidence="1 2">A10</strain>
    </source>
</reference>
<dbReference type="EMBL" id="PIDR01002330">
    <property type="protein sequence ID" value="PLO52255.1"/>
    <property type="molecule type" value="Genomic_DNA"/>
</dbReference>
<protein>
    <submittedName>
        <fullName evidence="1">Phosphatase</fullName>
    </submittedName>
</protein>
<dbReference type="Proteomes" id="UP000234667">
    <property type="component" value="Unassembled WGS sequence"/>
</dbReference>
<feature type="non-terminal residue" evidence="1">
    <location>
        <position position="26"/>
    </location>
</feature>
<organism evidence="1 2">
    <name type="scientific">Klebsiella michiganensis</name>
    <dbReference type="NCBI Taxonomy" id="1134687"/>
    <lineage>
        <taxon>Bacteria</taxon>
        <taxon>Pseudomonadati</taxon>
        <taxon>Pseudomonadota</taxon>
        <taxon>Gammaproteobacteria</taxon>
        <taxon>Enterobacterales</taxon>
        <taxon>Enterobacteriaceae</taxon>
        <taxon>Klebsiella/Raoultella group</taxon>
        <taxon>Klebsiella</taxon>
    </lineage>
</organism>
<dbReference type="InterPro" id="IPR036412">
    <property type="entry name" value="HAD-like_sf"/>
</dbReference>
<sequence>MTEIICKAVLFDLDGTLVDSGKCIEE</sequence>
<evidence type="ECO:0000313" key="2">
    <source>
        <dbReference type="Proteomes" id="UP000234667"/>
    </source>
</evidence>
<dbReference type="Gene3D" id="1.10.150.240">
    <property type="entry name" value="Putative phosphatase, domain 2"/>
    <property type="match status" value="1"/>
</dbReference>